<comment type="similarity">
    <text evidence="3">In the C-terminal section; belongs to the pectinesterase family.</text>
</comment>
<evidence type="ECO:0000256" key="5">
    <source>
        <dbReference type="ARBA" id="ARBA00023085"/>
    </source>
</evidence>
<dbReference type="Pfam" id="PF04043">
    <property type="entry name" value="PMEI"/>
    <property type="match status" value="1"/>
</dbReference>
<dbReference type="CDD" id="cd15798">
    <property type="entry name" value="PMEI-like_3"/>
    <property type="match status" value="1"/>
</dbReference>
<evidence type="ECO:0000313" key="8">
    <source>
        <dbReference type="Proteomes" id="UP000813463"/>
    </source>
</evidence>
<dbReference type="Proteomes" id="UP000813463">
    <property type="component" value="Chromosome 3"/>
</dbReference>
<dbReference type="InterPro" id="IPR006501">
    <property type="entry name" value="Pectinesterase_inhib_dom"/>
</dbReference>
<feature type="signal peptide" evidence="6">
    <location>
        <begin position="1"/>
        <end position="25"/>
    </location>
</feature>
<reference evidence="8" key="1">
    <citation type="journal article" date="2021" name="Nat. Commun.">
        <title>Genomic analyses provide insights into spinach domestication and the genetic basis of agronomic traits.</title>
        <authorList>
            <person name="Cai X."/>
            <person name="Sun X."/>
            <person name="Xu C."/>
            <person name="Sun H."/>
            <person name="Wang X."/>
            <person name="Ge C."/>
            <person name="Zhang Z."/>
            <person name="Wang Q."/>
            <person name="Fei Z."/>
            <person name="Jiao C."/>
            <person name="Wang Q."/>
        </authorList>
    </citation>
    <scope>NUCLEOTIDE SEQUENCE [LARGE SCALE GENOMIC DNA]</scope>
    <source>
        <strain evidence="8">cv. Varoflay</strain>
    </source>
</reference>
<dbReference type="GO" id="GO:0030599">
    <property type="term" value="F:pectinesterase activity"/>
    <property type="evidence" value="ECO:0000318"/>
    <property type="project" value="GO_Central"/>
</dbReference>
<evidence type="ECO:0000256" key="3">
    <source>
        <dbReference type="ARBA" id="ARBA00007786"/>
    </source>
</evidence>
<dbReference type="KEGG" id="soe:110782379"/>
<proteinExistence type="inferred from homology"/>
<dbReference type="RefSeq" id="XP_021842209.2">
    <property type="nucleotide sequence ID" value="XM_021986517.2"/>
</dbReference>
<dbReference type="Gene3D" id="2.160.20.10">
    <property type="entry name" value="Single-stranded right-handed beta-helix, Pectin lyase-like"/>
    <property type="match status" value="1"/>
</dbReference>
<comment type="similarity">
    <text evidence="2">In the N-terminal section; belongs to the PMEI family.</text>
</comment>
<reference evidence="9" key="2">
    <citation type="submission" date="2025-08" db="UniProtKB">
        <authorList>
            <consortium name="RefSeq"/>
        </authorList>
    </citation>
    <scope>IDENTIFICATION</scope>
    <source>
        <tissue evidence="9">Leaf</tissue>
    </source>
</reference>
<evidence type="ECO:0000256" key="4">
    <source>
        <dbReference type="ARBA" id="ARBA00022801"/>
    </source>
</evidence>
<evidence type="ECO:0000256" key="6">
    <source>
        <dbReference type="SAM" id="SignalP"/>
    </source>
</evidence>
<keyword evidence="6" id="KW-0732">Signal</keyword>
<feature type="chain" id="PRO_5046492731" evidence="6">
    <location>
        <begin position="26"/>
        <end position="541"/>
    </location>
</feature>
<feature type="domain" description="Pectinesterase inhibitor" evidence="7">
    <location>
        <begin position="34"/>
        <end position="183"/>
    </location>
</feature>
<evidence type="ECO:0000256" key="2">
    <source>
        <dbReference type="ARBA" id="ARBA00006027"/>
    </source>
</evidence>
<dbReference type="NCBIfam" id="TIGR01614">
    <property type="entry name" value="PME_inhib"/>
    <property type="match status" value="1"/>
</dbReference>
<keyword evidence="4" id="KW-0378">Hydrolase</keyword>
<dbReference type="SUPFAM" id="SSF101148">
    <property type="entry name" value="Plant invertase/pectin methylesterase inhibitor"/>
    <property type="match status" value="1"/>
</dbReference>
<dbReference type="InterPro" id="IPR035513">
    <property type="entry name" value="Invertase/methylesterase_inhib"/>
</dbReference>
<dbReference type="InterPro" id="IPR012334">
    <property type="entry name" value="Pectin_lyas_fold"/>
</dbReference>
<gene>
    <name evidence="9" type="primary">LOC110782379</name>
</gene>
<dbReference type="Gene3D" id="1.20.140.40">
    <property type="entry name" value="Invertase/pectin methylesterase inhibitor family protein"/>
    <property type="match status" value="1"/>
</dbReference>
<dbReference type="GeneID" id="110782379"/>
<evidence type="ECO:0000313" key="9">
    <source>
        <dbReference type="RefSeq" id="XP_021842209.2"/>
    </source>
</evidence>
<dbReference type="SMART" id="SM00856">
    <property type="entry name" value="PMEI"/>
    <property type="match status" value="1"/>
</dbReference>
<comment type="pathway">
    <text evidence="1">Glycan metabolism; pectin degradation; 2-dehydro-3-deoxy-D-gluconate from pectin: step 1/5.</text>
</comment>
<evidence type="ECO:0000259" key="7">
    <source>
        <dbReference type="SMART" id="SM00856"/>
    </source>
</evidence>
<organism evidence="8 9">
    <name type="scientific">Spinacia oleracea</name>
    <name type="common">Spinach</name>
    <dbReference type="NCBI Taxonomy" id="3562"/>
    <lineage>
        <taxon>Eukaryota</taxon>
        <taxon>Viridiplantae</taxon>
        <taxon>Streptophyta</taxon>
        <taxon>Embryophyta</taxon>
        <taxon>Tracheophyta</taxon>
        <taxon>Spermatophyta</taxon>
        <taxon>Magnoliopsida</taxon>
        <taxon>eudicotyledons</taxon>
        <taxon>Gunneridae</taxon>
        <taxon>Pentapetalae</taxon>
        <taxon>Caryophyllales</taxon>
        <taxon>Chenopodiaceae</taxon>
        <taxon>Chenopodioideae</taxon>
        <taxon>Anserineae</taxon>
        <taxon>Spinacia</taxon>
    </lineage>
</organism>
<dbReference type="GO" id="GO:0046910">
    <property type="term" value="F:pectinesterase inhibitor activity"/>
    <property type="evidence" value="ECO:0000318"/>
    <property type="project" value="GO_Central"/>
</dbReference>
<name>A0A9R0I651_SPIOL</name>
<dbReference type="PANTHER" id="PTHR31707">
    <property type="entry name" value="PECTINESTERASE"/>
    <property type="match status" value="1"/>
</dbReference>
<protein>
    <submittedName>
        <fullName evidence="9">Probable pectinesterase/pectinesterase inhibitor 59</fullName>
    </submittedName>
</protein>
<dbReference type="AlphaFoldDB" id="A0A9R0I651"/>
<dbReference type="GO" id="GO:0042545">
    <property type="term" value="P:cell wall modification"/>
    <property type="evidence" value="ECO:0007669"/>
    <property type="project" value="InterPro"/>
</dbReference>
<dbReference type="InterPro" id="IPR000070">
    <property type="entry name" value="Pectinesterase_cat"/>
</dbReference>
<dbReference type="InterPro" id="IPR011050">
    <property type="entry name" value="Pectin_lyase_fold/virulence"/>
</dbReference>
<dbReference type="Pfam" id="PF01095">
    <property type="entry name" value="Pectinesterase"/>
    <property type="match status" value="1"/>
</dbReference>
<evidence type="ECO:0000256" key="1">
    <source>
        <dbReference type="ARBA" id="ARBA00005184"/>
    </source>
</evidence>
<accession>A0A9R0I651</accession>
<sequence length="541" mass="60844">MASSLNFILFLSLTLFASIARTAFSEFDDPGGDAPHDEINKWCDTVPHPKSCKYFMARTPGVFEPKQKSDFRRMIVEAALDRAMAAQGHLWMWGEKCANHSERAAWADCIRLYSHTIIQLNYTLYGLTSNSSFTDFDAQTWLSSSLTNLDTCMSGSRDMNVTSFIWPHVAYNVSDLISNGLAVNEGLIDEFVNTTTSNSTNSTNYPSWVSHHERRLMKVSRRLAALNAMFVVSKDRSSPYRTVQSAIDAAARSRIRGRKVIHVRRGVYKENIYVGPYNNDIMLVGDGMRYTIITSSRSARSGYTTYSSATAGIDGLRFMARDITFQNAAGPEMGQAVALRSSSDLSVFYKCAFLGYQDTLFVHSQRQFYKMCYIFGTIDLIFGNAAVVFQSCMIYARVPVLGQANVITAQGRVDPNQNTGIVMHGCRIMADQDLSRKIRTVTTYLGRPWQQYSRTIIMRSYMGPLVNGAGWMPWKSSGYLSTLYYAEFGNFGPGARLHNRVRWPGYHIITRPNAVRQFSVERFIAGRKWLPETGVPFSPGV</sequence>
<dbReference type="SUPFAM" id="SSF51126">
    <property type="entry name" value="Pectin lyase-like"/>
    <property type="match status" value="1"/>
</dbReference>
<keyword evidence="8" id="KW-1185">Reference proteome</keyword>
<keyword evidence="5" id="KW-0063">Aspartyl esterase</keyword>